<evidence type="ECO:0000313" key="3">
    <source>
        <dbReference type="Proteomes" id="UP000887013"/>
    </source>
</evidence>
<dbReference type="EMBL" id="BMAW01120398">
    <property type="protein sequence ID" value="GFT89147.1"/>
    <property type="molecule type" value="Genomic_DNA"/>
</dbReference>
<protein>
    <submittedName>
        <fullName evidence="2">Uncharacterized protein</fullName>
    </submittedName>
</protein>
<proteinExistence type="predicted"/>
<comment type="caution">
    <text evidence="2">The sequence shown here is derived from an EMBL/GenBank/DDBJ whole genome shotgun (WGS) entry which is preliminary data.</text>
</comment>
<feature type="coiled-coil region" evidence="1">
    <location>
        <begin position="6"/>
        <end position="33"/>
    </location>
</feature>
<dbReference type="OrthoDB" id="8036689at2759"/>
<evidence type="ECO:0000256" key="1">
    <source>
        <dbReference type="SAM" id="Coils"/>
    </source>
</evidence>
<reference evidence="2" key="1">
    <citation type="submission" date="2020-08" db="EMBL/GenBank/DDBJ databases">
        <title>Multicomponent nature underlies the extraordinary mechanical properties of spider dragline silk.</title>
        <authorList>
            <person name="Kono N."/>
            <person name="Nakamura H."/>
            <person name="Mori M."/>
            <person name="Yoshida Y."/>
            <person name="Ohtoshi R."/>
            <person name="Malay A.D."/>
            <person name="Moran D.A.P."/>
            <person name="Tomita M."/>
            <person name="Numata K."/>
            <person name="Arakawa K."/>
        </authorList>
    </citation>
    <scope>NUCLEOTIDE SEQUENCE</scope>
</reference>
<gene>
    <name evidence="2" type="ORF">NPIL_273181</name>
</gene>
<dbReference type="AlphaFoldDB" id="A0A8X6PU65"/>
<organism evidence="2 3">
    <name type="scientific">Nephila pilipes</name>
    <name type="common">Giant wood spider</name>
    <name type="synonym">Nephila maculata</name>
    <dbReference type="NCBI Taxonomy" id="299642"/>
    <lineage>
        <taxon>Eukaryota</taxon>
        <taxon>Metazoa</taxon>
        <taxon>Ecdysozoa</taxon>
        <taxon>Arthropoda</taxon>
        <taxon>Chelicerata</taxon>
        <taxon>Arachnida</taxon>
        <taxon>Araneae</taxon>
        <taxon>Araneomorphae</taxon>
        <taxon>Entelegynae</taxon>
        <taxon>Araneoidea</taxon>
        <taxon>Nephilidae</taxon>
        <taxon>Nephila</taxon>
    </lineage>
</organism>
<sequence>MLKTERDMFKTEREDLLTENDRLERVLMNVTQMFSDLVTRLLVIASLMISEMISVENPADLLTRGVTVISLKSKDLWWSGPPWMYSSQSYQPQ</sequence>
<keyword evidence="1" id="KW-0175">Coiled coil</keyword>
<accession>A0A8X6PU65</accession>
<name>A0A8X6PU65_NEPPI</name>
<keyword evidence="3" id="KW-1185">Reference proteome</keyword>
<dbReference type="Proteomes" id="UP000887013">
    <property type="component" value="Unassembled WGS sequence"/>
</dbReference>
<evidence type="ECO:0000313" key="2">
    <source>
        <dbReference type="EMBL" id="GFT89147.1"/>
    </source>
</evidence>